<reference evidence="1 2" key="1">
    <citation type="submission" date="2014-04" db="EMBL/GenBank/DDBJ databases">
        <title>Evolutionary Origins and Diversification of the Mycorrhizal Mutualists.</title>
        <authorList>
            <consortium name="DOE Joint Genome Institute"/>
            <consortium name="Mycorrhizal Genomics Consortium"/>
            <person name="Kohler A."/>
            <person name="Kuo A."/>
            <person name="Nagy L.G."/>
            <person name="Floudas D."/>
            <person name="Copeland A."/>
            <person name="Barry K.W."/>
            <person name="Cichocki N."/>
            <person name="Veneault-Fourrey C."/>
            <person name="LaButti K."/>
            <person name="Lindquist E.A."/>
            <person name="Lipzen A."/>
            <person name="Lundell T."/>
            <person name="Morin E."/>
            <person name="Murat C."/>
            <person name="Riley R."/>
            <person name="Ohm R."/>
            <person name="Sun H."/>
            <person name="Tunlid A."/>
            <person name="Henrissat B."/>
            <person name="Grigoriev I.V."/>
            <person name="Hibbett D.S."/>
            <person name="Martin F."/>
        </authorList>
    </citation>
    <scope>NUCLEOTIDE SEQUENCE [LARGE SCALE GENOMIC DNA]</scope>
    <source>
        <strain evidence="1 2">FD-317 M1</strain>
    </source>
</reference>
<evidence type="ECO:0008006" key="3">
    <source>
        <dbReference type="Google" id="ProtNLM"/>
    </source>
</evidence>
<organism evidence="1 2">
    <name type="scientific">Collybiopsis luxurians FD-317 M1</name>
    <dbReference type="NCBI Taxonomy" id="944289"/>
    <lineage>
        <taxon>Eukaryota</taxon>
        <taxon>Fungi</taxon>
        <taxon>Dikarya</taxon>
        <taxon>Basidiomycota</taxon>
        <taxon>Agaricomycotina</taxon>
        <taxon>Agaricomycetes</taxon>
        <taxon>Agaricomycetidae</taxon>
        <taxon>Agaricales</taxon>
        <taxon>Marasmiineae</taxon>
        <taxon>Omphalotaceae</taxon>
        <taxon>Collybiopsis</taxon>
        <taxon>Collybiopsis luxurians</taxon>
    </lineage>
</organism>
<evidence type="ECO:0000313" key="1">
    <source>
        <dbReference type="EMBL" id="KIK62063.1"/>
    </source>
</evidence>
<sequence length="338" mass="38542">MNFSEKESFSELAPHIVSCFEVLAQKIIVHDDGPTLDRLRHGDFAKTHVRLTDVDPFLEDATDRLVEYDRHISLVEEAFQKLKSARDSFKHSVEMTLSLLAPVRCLPEDVLVEIFSLYIQNCRNRRGSKERTYFLTLSEERRILSPNFTLSHVCSFWRKVVFSRPTFWSSFSLSAGALKTFEDESPIIPFLSECLSRTENAPLSLYIKLDLVDDNSDQKDAFGLFLKRAARWQHLDLFLYDHKLISPFVSWLQSGDQPLAFSTLRHLDLNGHFTEVTTDLLPIFSRGSRLETLSTGSLKVPWSDFSQCDFSSLKKLETSGFPGASVGQILGTVPSLEH</sequence>
<evidence type="ECO:0000313" key="2">
    <source>
        <dbReference type="Proteomes" id="UP000053593"/>
    </source>
</evidence>
<dbReference type="OrthoDB" id="3266451at2759"/>
<keyword evidence="2" id="KW-1185">Reference proteome</keyword>
<accession>A0A0D0CZP4</accession>
<dbReference type="HOGENOM" id="CLU_070856_0_0_1"/>
<dbReference type="AlphaFoldDB" id="A0A0D0CZP4"/>
<protein>
    <recommendedName>
        <fullName evidence="3">F-box domain-containing protein</fullName>
    </recommendedName>
</protein>
<dbReference type="EMBL" id="KN834769">
    <property type="protein sequence ID" value="KIK62063.1"/>
    <property type="molecule type" value="Genomic_DNA"/>
</dbReference>
<gene>
    <name evidence="1" type="ORF">GYMLUDRAFT_563040</name>
</gene>
<dbReference type="Proteomes" id="UP000053593">
    <property type="component" value="Unassembled WGS sequence"/>
</dbReference>
<proteinExistence type="predicted"/>
<name>A0A0D0CZP4_9AGAR</name>